<evidence type="ECO:0000313" key="5">
    <source>
        <dbReference type="Proteomes" id="UP000196475"/>
    </source>
</evidence>
<dbReference type="Gene3D" id="3.40.190.170">
    <property type="entry name" value="Bacterial extracellular solute-binding protein, family 7"/>
    <property type="match status" value="1"/>
</dbReference>
<name>A0A1Y3PKM4_9BACI</name>
<evidence type="ECO:0000256" key="2">
    <source>
        <dbReference type="SAM" id="Coils"/>
    </source>
</evidence>
<dbReference type="NCBIfam" id="NF037995">
    <property type="entry name" value="TRAP_S1"/>
    <property type="match status" value="1"/>
</dbReference>
<keyword evidence="2" id="KW-0175">Coiled coil</keyword>
<feature type="coiled-coil region" evidence="2">
    <location>
        <begin position="318"/>
        <end position="345"/>
    </location>
</feature>
<dbReference type="Pfam" id="PF03480">
    <property type="entry name" value="DctP"/>
    <property type="match status" value="1"/>
</dbReference>
<dbReference type="PANTHER" id="PTHR33376">
    <property type="match status" value="1"/>
</dbReference>
<dbReference type="InterPro" id="IPR038404">
    <property type="entry name" value="TRAP_DctP_sf"/>
</dbReference>
<accession>A0A1Y3PKM4</accession>
<reference evidence="5" key="1">
    <citation type="submission" date="2016-06" db="EMBL/GenBank/DDBJ databases">
        <authorList>
            <person name="Nascimento L."/>
            <person name="Pereira R.V."/>
            <person name="Martins L.F."/>
            <person name="Quaggio R.B."/>
            <person name="Silva A.M."/>
            <person name="Setubal J.C."/>
        </authorList>
    </citation>
    <scope>NUCLEOTIDE SEQUENCE [LARGE SCALE GENOMIC DNA]</scope>
</reference>
<dbReference type="CDD" id="cd13601">
    <property type="entry name" value="PBP2_TRAP_DctP1_3_4_like"/>
    <property type="match status" value="1"/>
</dbReference>
<evidence type="ECO:0000313" key="4">
    <source>
        <dbReference type="EMBL" id="OUM87911.1"/>
    </source>
</evidence>
<dbReference type="InterPro" id="IPR018389">
    <property type="entry name" value="DctP_fam"/>
</dbReference>
<evidence type="ECO:0000256" key="1">
    <source>
        <dbReference type="ARBA" id="ARBA00022729"/>
    </source>
</evidence>
<sequence>MKKLANRSLLALLTGIMLFSLAACGSAETGGSEQSGGNTGGAAGDARKDQVTVIKVADSFPNTNPISKFGTQVWIKRLEELGKGKIEVEYYPAEQLGKAASLLDVVKNRVADVVYLGSLYYTDKLPLSSIVGNPGLVKDAASGTKAYHKLVTEDLYEIEYKPHGVKPLWAVALNPYQIVTSDRPVKTMNDFKGLKIRTGGGMQDQIVKELGGTPVSVPAPEIYTSWERGTIDGSLLSLFSWPGYQVDKIAKYSSINATLSSFGVIYAVNESVWESWPEDVRQIVLQASKEVAEAFPESVMKHEEELMNQYKAQGIEFYEISNEELAKWNEKLDRLNQEWVKSMEQKGLPGNDIMNKFIEYSK</sequence>
<organism evidence="4 5">
    <name type="scientific">Bacillus thermozeamaize</name>
    <dbReference type="NCBI Taxonomy" id="230954"/>
    <lineage>
        <taxon>Bacteria</taxon>
        <taxon>Bacillati</taxon>
        <taxon>Bacillota</taxon>
        <taxon>Bacilli</taxon>
        <taxon>Bacillales</taxon>
        <taxon>Bacillaceae</taxon>
        <taxon>Bacillus</taxon>
    </lineage>
</organism>
<dbReference type="PANTHER" id="PTHR33376:SF15">
    <property type="entry name" value="BLL6794 PROTEIN"/>
    <property type="match status" value="1"/>
</dbReference>
<evidence type="ECO:0008006" key="6">
    <source>
        <dbReference type="Google" id="ProtNLM"/>
    </source>
</evidence>
<proteinExistence type="predicted"/>
<dbReference type="EMBL" id="LZRT01000067">
    <property type="protein sequence ID" value="OUM87911.1"/>
    <property type="molecule type" value="Genomic_DNA"/>
</dbReference>
<keyword evidence="1 3" id="KW-0732">Signal</keyword>
<feature type="chain" id="PRO_5039257597" description="C4-dicarboxylate ABC transporter substrate-binding protein" evidence="3">
    <location>
        <begin position="23"/>
        <end position="362"/>
    </location>
</feature>
<evidence type="ECO:0000256" key="3">
    <source>
        <dbReference type="SAM" id="SignalP"/>
    </source>
</evidence>
<dbReference type="AlphaFoldDB" id="A0A1Y3PKM4"/>
<protein>
    <recommendedName>
        <fullName evidence="6">C4-dicarboxylate ABC transporter substrate-binding protein</fullName>
    </recommendedName>
</protein>
<feature type="signal peptide" evidence="3">
    <location>
        <begin position="1"/>
        <end position="22"/>
    </location>
</feature>
<comment type="caution">
    <text evidence="4">The sequence shown here is derived from an EMBL/GenBank/DDBJ whole genome shotgun (WGS) entry which is preliminary data.</text>
</comment>
<dbReference type="PROSITE" id="PS51257">
    <property type="entry name" value="PROKAR_LIPOPROTEIN"/>
    <property type="match status" value="1"/>
</dbReference>
<dbReference type="GO" id="GO:0055085">
    <property type="term" value="P:transmembrane transport"/>
    <property type="evidence" value="ECO:0007669"/>
    <property type="project" value="InterPro"/>
</dbReference>
<dbReference type="Proteomes" id="UP000196475">
    <property type="component" value="Unassembled WGS sequence"/>
</dbReference>
<gene>
    <name evidence="4" type="ORF">BAA01_10700</name>
</gene>